<sequence>MKSIRAVWEGVIVAETNDPIVVEGNYYFPAKAIQTEYLQPSETRTHCPWKGEAAYFSLKVGDKTLEDCAWTYPTPTEEASRIKNYYAFWKGVDIVKETEEERSQRIAIVTKQFSESLANDGDHRAIFDKVRTFLSNLGGDALFSTLPLDFVEELSFFNFQNSNNLCFHANHKGEINAINPTFEWALNHLPDFQGQTLAQFLDAFEIIDGPKHEEFFETLKSHGWVRIPKIRTKKDSQWTYYTLDVAITKHGDLESLQGVQGELVNITHEVELSQSLAAAEANRKSLLDGLKTGLFFFDSKGQVAPERSQILETILPNSKSYKSIHDFASRYSKVKAENVSTCLQLLWQDEDDGFFSDFSSTISMLPSKSVITVDGRQRDITFEYRPVYSMAEKLDKVIVLVSDVTEQLRNEREVRYQAERIKKISKAAANQEAFQGFYRESSAFFERADQQIKDTSDLSQLKRDLHTLKGSVGTYEFSAVAAQIHSLEDKIEDGELQSAPTEVSDHWQKIYAMWSDQICDILAVLGLNQGQDHVAIERSKLAKIEAYSESLQDQQLQNLVSSLFQYSPAEVFAKYVDYMEQLNKRFPEKSVRVNFSPESCELTYEEIQKLDGALIHMFRNGFDHGIEEQAIRLERGKPAQGVIHISTKRSSTDNSLTLTISDDGAGINGQKLAEKALRSGYWSQERFDQAQDKDRFQLIFAANLSAKDEVSDVSGRGVGMDAVKTFIEELGGRIELDSKTGKGTRFTITIPGGADRKLGKVA</sequence>
<dbReference type="Gene3D" id="1.20.120.160">
    <property type="entry name" value="HPT domain"/>
    <property type="match status" value="1"/>
</dbReference>
<dbReference type="PANTHER" id="PTHR43395">
    <property type="entry name" value="SENSOR HISTIDINE KINASE CHEA"/>
    <property type="match status" value="1"/>
</dbReference>
<dbReference type="PROSITE" id="PS50109">
    <property type="entry name" value="HIS_KIN"/>
    <property type="match status" value="1"/>
</dbReference>
<evidence type="ECO:0000256" key="4">
    <source>
        <dbReference type="ARBA" id="ARBA00022679"/>
    </source>
</evidence>
<dbReference type="EMBL" id="FWZT01000022">
    <property type="protein sequence ID" value="SMF64639.1"/>
    <property type="molecule type" value="Genomic_DNA"/>
</dbReference>
<dbReference type="InterPro" id="IPR005467">
    <property type="entry name" value="His_kinase_dom"/>
</dbReference>
<dbReference type="OrthoDB" id="5287347at2"/>
<dbReference type="PANTHER" id="PTHR43395:SF10">
    <property type="entry name" value="CHEMOTAXIS PROTEIN CHEA"/>
    <property type="match status" value="1"/>
</dbReference>
<dbReference type="SMART" id="SM00387">
    <property type="entry name" value="HATPase_c"/>
    <property type="match status" value="1"/>
</dbReference>
<gene>
    <name evidence="9" type="ORF">SAMN06296036_12262</name>
</gene>
<reference evidence="10" key="1">
    <citation type="submission" date="2017-04" db="EMBL/GenBank/DDBJ databases">
        <authorList>
            <person name="Varghese N."/>
            <person name="Submissions S."/>
        </authorList>
    </citation>
    <scope>NUCLEOTIDE SEQUENCE [LARGE SCALE GENOMIC DNA]</scope>
    <source>
        <strain evidence="10">RKEM611</strain>
    </source>
</reference>
<dbReference type="InterPro" id="IPR008207">
    <property type="entry name" value="Sig_transdc_His_kin_Hpt_dom"/>
</dbReference>
<evidence type="ECO:0000313" key="9">
    <source>
        <dbReference type="EMBL" id="SMF64639.1"/>
    </source>
</evidence>
<dbReference type="Proteomes" id="UP000192907">
    <property type="component" value="Unassembled WGS sequence"/>
</dbReference>
<dbReference type="RefSeq" id="WP_132323401.1">
    <property type="nucleotide sequence ID" value="NZ_FWZT01000022.1"/>
</dbReference>
<protein>
    <recommendedName>
        <fullName evidence="2">histidine kinase</fullName>
        <ecNumber evidence="2">2.7.13.3</ecNumber>
    </recommendedName>
</protein>
<dbReference type="PROSITE" id="PS50894">
    <property type="entry name" value="HPT"/>
    <property type="match status" value="1"/>
</dbReference>
<feature type="modified residue" description="Phosphohistidine" evidence="6">
    <location>
        <position position="466"/>
    </location>
</feature>
<dbReference type="InterPro" id="IPR003594">
    <property type="entry name" value="HATPase_dom"/>
</dbReference>
<keyword evidence="4" id="KW-0808">Transferase</keyword>
<dbReference type="InterPro" id="IPR004358">
    <property type="entry name" value="Sig_transdc_His_kin-like_C"/>
</dbReference>
<evidence type="ECO:0000313" key="10">
    <source>
        <dbReference type="Proteomes" id="UP000192907"/>
    </source>
</evidence>
<dbReference type="InterPro" id="IPR036890">
    <property type="entry name" value="HATPase_C_sf"/>
</dbReference>
<evidence type="ECO:0000256" key="2">
    <source>
        <dbReference type="ARBA" id="ARBA00012438"/>
    </source>
</evidence>
<comment type="catalytic activity">
    <reaction evidence="1">
        <text>ATP + protein L-histidine = ADP + protein N-phospho-L-histidine.</text>
        <dbReference type="EC" id="2.7.13.3"/>
    </reaction>
</comment>
<keyword evidence="5" id="KW-0418">Kinase</keyword>
<accession>A0A1Y6CHK8</accession>
<proteinExistence type="predicted"/>
<feature type="domain" description="Histidine kinase" evidence="7">
    <location>
        <begin position="554"/>
        <end position="754"/>
    </location>
</feature>
<dbReference type="InterPro" id="IPR007361">
    <property type="entry name" value="DUF427"/>
</dbReference>
<dbReference type="EC" id="2.7.13.3" evidence="2"/>
<dbReference type="Gene3D" id="2.170.150.40">
    <property type="entry name" value="Domain of unknown function (DUF427)"/>
    <property type="match status" value="1"/>
</dbReference>
<evidence type="ECO:0000259" key="8">
    <source>
        <dbReference type="PROSITE" id="PS50894"/>
    </source>
</evidence>
<dbReference type="AlphaFoldDB" id="A0A1Y6CHK8"/>
<dbReference type="CDD" id="cd00088">
    <property type="entry name" value="HPT"/>
    <property type="match status" value="1"/>
</dbReference>
<dbReference type="Pfam" id="PF01627">
    <property type="entry name" value="Hpt"/>
    <property type="match status" value="1"/>
</dbReference>
<keyword evidence="10" id="KW-1185">Reference proteome</keyword>
<dbReference type="InterPro" id="IPR038694">
    <property type="entry name" value="DUF427_sf"/>
</dbReference>
<evidence type="ECO:0000256" key="6">
    <source>
        <dbReference type="PROSITE-ProRule" id="PRU00110"/>
    </source>
</evidence>
<dbReference type="FunFam" id="3.30.565.10:FF:000016">
    <property type="entry name" value="Chemotaxis protein CheA, putative"/>
    <property type="match status" value="1"/>
</dbReference>
<dbReference type="PRINTS" id="PR00344">
    <property type="entry name" value="BCTRLSENSOR"/>
</dbReference>
<dbReference type="Pfam" id="PF02518">
    <property type="entry name" value="HATPase_c"/>
    <property type="match status" value="1"/>
</dbReference>
<dbReference type="InterPro" id="IPR051315">
    <property type="entry name" value="Bact_Chemotaxis_CheA"/>
</dbReference>
<dbReference type="STRING" id="1513793.SAMN06296036_12262"/>
<evidence type="ECO:0000259" key="7">
    <source>
        <dbReference type="PROSITE" id="PS50109"/>
    </source>
</evidence>
<dbReference type="SUPFAM" id="SSF55874">
    <property type="entry name" value="ATPase domain of HSP90 chaperone/DNA topoisomerase II/histidine kinase"/>
    <property type="match status" value="1"/>
</dbReference>
<dbReference type="InterPro" id="IPR036641">
    <property type="entry name" value="HPT_dom_sf"/>
</dbReference>
<evidence type="ECO:0000256" key="1">
    <source>
        <dbReference type="ARBA" id="ARBA00000085"/>
    </source>
</evidence>
<dbReference type="Pfam" id="PF04248">
    <property type="entry name" value="NTP_transf_9"/>
    <property type="match status" value="1"/>
</dbReference>
<dbReference type="SUPFAM" id="SSF47226">
    <property type="entry name" value="Histidine-containing phosphotransfer domain, HPT domain"/>
    <property type="match status" value="1"/>
</dbReference>
<evidence type="ECO:0000256" key="5">
    <source>
        <dbReference type="ARBA" id="ARBA00022777"/>
    </source>
</evidence>
<name>A0A1Y6CHK8_9BACT</name>
<keyword evidence="3 6" id="KW-0597">Phosphoprotein</keyword>
<dbReference type="GO" id="GO:0000155">
    <property type="term" value="F:phosphorelay sensor kinase activity"/>
    <property type="evidence" value="ECO:0007669"/>
    <property type="project" value="UniProtKB-ARBA"/>
</dbReference>
<organism evidence="9 10">
    <name type="scientific">Pseudobacteriovorax antillogorgiicola</name>
    <dbReference type="NCBI Taxonomy" id="1513793"/>
    <lineage>
        <taxon>Bacteria</taxon>
        <taxon>Pseudomonadati</taxon>
        <taxon>Bdellovibrionota</taxon>
        <taxon>Oligoflexia</taxon>
        <taxon>Oligoflexales</taxon>
        <taxon>Pseudobacteriovoracaceae</taxon>
        <taxon>Pseudobacteriovorax</taxon>
    </lineage>
</organism>
<dbReference type="Gene3D" id="3.30.565.10">
    <property type="entry name" value="Histidine kinase-like ATPase, C-terminal domain"/>
    <property type="match status" value="1"/>
</dbReference>
<evidence type="ECO:0000256" key="3">
    <source>
        <dbReference type="ARBA" id="ARBA00022553"/>
    </source>
</evidence>
<feature type="domain" description="HPt" evidence="8">
    <location>
        <begin position="426"/>
        <end position="525"/>
    </location>
</feature>